<dbReference type="InterPro" id="IPR004843">
    <property type="entry name" value="Calcineurin-like_PHP"/>
</dbReference>
<keyword evidence="3" id="KW-0269">Exonuclease</keyword>
<organism evidence="3 4">
    <name type="scientific">Faecalicatena contorta</name>
    <dbReference type="NCBI Taxonomy" id="39482"/>
    <lineage>
        <taxon>Bacteria</taxon>
        <taxon>Bacillati</taxon>
        <taxon>Bacillota</taxon>
        <taxon>Clostridia</taxon>
        <taxon>Lachnospirales</taxon>
        <taxon>Lachnospiraceae</taxon>
        <taxon>Faecalicatena</taxon>
    </lineage>
</organism>
<evidence type="ECO:0000313" key="3">
    <source>
        <dbReference type="EMBL" id="SUQ14880.1"/>
    </source>
</evidence>
<sequence>MRFIHIADVHLGAHPDAGETYSERRPRELWDSFSRIIALCEKEKADILLIAGDLFHRQPLLRELKEVNYLFSTLLHTQVVFIAGNHDYIKRDSYYRTFDWNHNVHFLQEAEMGCAVLAQLDLAVYGFSYHAREIREEKYHIKAPGKYRYEILLAHGGDERHIPVKRETLETSGFDYIAMGHIHKPQVLVENLAVYAGALEPVDKNDTGQHGYVWGEITERGTFTEFIPAAVREYIHLALRTNESMTNGSLKDYISDVIEKRGVGNMYKFILRGLRDPAVEFDTGHMDTYGNILEIVDETQPAYDYQSLYEENKNNLIGRYIEAFEGCGEGSIEHQALQEGVQALLDSRL</sequence>
<evidence type="ECO:0000259" key="2">
    <source>
        <dbReference type="Pfam" id="PF00149"/>
    </source>
</evidence>
<dbReference type="InterPro" id="IPR029052">
    <property type="entry name" value="Metallo-depent_PP-like"/>
</dbReference>
<proteinExistence type="predicted"/>
<dbReference type="CDD" id="cd00840">
    <property type="entry name" value="MPP_Mre11_N"/>
    <property type="match status" value="1"/>
</dbReference>
<dbReference type="EMBL" id="UHJJ01000008">
    <property type="protein sequence ID" value="SUQ14880.1"/>
    <property type="molecule type" value="Genomic_DNA"/>
</dbReference>
<keyword evidence="3" id="KW-0540">Nuclease</keyword>
<dbReference type="GO" id="GO:0004527">
    <property type="term" value="F:exonuclease activity"/>
    <property type="evidence" value="ECO:0007669"/>
    <property type="project" value="UniProtKB-KW"/>
</dbReference>
<dbReference type="RefSeq" id="WP_109712165.1">
    <property type="nucleotide sequence ID" value="NZ_QGDS01000008.1"/>
</dbReference>
<feature type="domain" description="Calcineurin-like phosphoesterase" evidence="2">
    <location>
        <begin position="1"/>
        <end position="185"/>
    </location>
</feature>
<dbReference type="Pfam" id="PF00149">
    <property type="entry name" value="Metallophos"/>
    <property type="match status" value="1"/>
</dbReference>
<name>A0A315ZUK3_9FIRM</name>
<accession>A0A315ZUK3</accession>
<gene>
    <name evidence="3" type="ORF">SAMN05216529_108105</name>
</gene>
<dbReference type="AlphaFoldDB" id="A0A315ZUK3"/>
<protein>
    <submittedName>
        <fullName evidence="3">DNA repair exonuclease SbcCD nuclease subunit</fullName>
    </submittedName>
</protein>
<dbReference type="Gene3D" id="3.60.21.10">
    <property type="match status" value="1"/>
</dbReference>
<dbReference type="InterPro" id="IPR041796">
    <property type="entry name" value="Mre11_N"/>
</dbReference>
<dbReference type="PANTHER" id="PTHR30337">
    <property type="entry name" value="COMPONENT OF ATP-DEPENDENT DSDNA EXONUCLEASE"/>
    <property type="match status" value="1"/>
</dbReference>
<dbReference type="InterPro" id="IPR050535">
    <property type="entry name" value="DNA_Repair-Maintenance_Comp"/>
</dbReference>
<keyword evidence="4" id="KW-1185">Reference proteome</keyword>
<evidence type="ECO:0000256" key="1">
    <source>
        <dbReference type="ARBA" id="ARBA00022801"/>
    </source>
</evidence>
<keyword evidence="1" id="KW-0378">Hydrolase</keyword>
<dbReference type="SUPFAM" id="SSF56300">
    <property type="entry name" value="Metallo-dependent phosphatases"/>
    <property type="match status" value="1"/>
</dbReference>
<dbReference type="Proteomes" id="UP000254051">
    <property type="component" value="Unassembled WGS sequence"/>
</dbReference>
<evidence type="ECO:0000313" key="4">
    <source>
        <dbReference type="Proteomes" id="UP000254051"/>
    </source>
</evidence>
<reference evidence="4" key="1">
    <citation type="submission" date="2017-07" db="EMBL/GenBank/DDBJ databases">
        <authorList>
            <person name="Varghese N."/>
            <person name="Submissions S."/>
        </authorList>
    </citation>
    <scope>NUCLEOTIDE SEQUENCE [LARGE SCALE GENOMIC DNA]</scope>
    <source>
        <strain evidence="4">NLAE-zl-C134</strain>
    </source>
</reference>
<dbReference type="OrthoDB" id="9773856at2"/>